<dbReference type="Gene3D" id="3.50.50.60">
    <property type="entry name" value="FAD/NAD(P)-binding domain"/>
    <property type="match status" value="1"/>
</dbReference>
<evidence type="ECO:0000256" key="11">
    <source>
        <dbReference type="ARBA" id="ARBA00031158"/>
    </source>
</evidence>
<dbReference type="RefSeq" id="WP_000346903.1">
    <property type="nucleotide sequence ID" value="NZ_CP014283.1"/>
</dbReference>
<geneLocation type="plasmid" evidence="15 16">
    <name>p.1</name>
</geneLocation>
<evidence type="ECO:0000256" key="7">
    <source>
        <dbReference type="ARBA" id="ARBA00022827"/>
    </source>
</evidence>
<accession>A0A9W3VI24</accession>
<keyword evidence="6" id="KW-0285">Flavoprotein</keyword>
<name>A0A9W3VI24_BACTU</name>
<dbReference type="InterPro" id="IPR025700">
    <property type="entry name" value="Lys/Orn_oxygenase"/>
</dbReference>
<organism evidence="15 16">
    <name type="scientific">Bacillus thuringiensis</name>
    <dbReference type="NCBI Taxonomy" id="1428"/>
    <lineage>
        <taxon>Bacteria</taxon>
        <taxon>Bacillati</taxon>
        <taxon>Bacillota</taxon>
        <taxon>Bacilli</taxon>
        <taxon>Bacillales</taxon>
        <taxon>Bacillaceae</taxon>
        <taxon>Bacillus</taxon>
        <taxon>Bacillus cereus group</taxon>
    </lineage>
</organism>
<evidence type="ECO:0000313" key="15">
    <source>
        <dbReference type="EMBL" id="AYF85454.1"/>
    </source>
</evidence>
<dbReference type="Pfam" id="PF13434">
    <property type="entry name" value="Lys_Orn_oxgnase"/>
    <property type="match status" value="1"/>
</dbReference>
<comment type="similarity">
    <text evidence="3">Belongs to the lysine N(6)-hydroxylase/L-ornithine N(5)-oxygenase family.</text>
</comment>
<dbReference type="PANTHER" id="PTHR42802:SF1">
    <property type="entry name" value="L-ORNITHINE N(5)-MONOOXYGENASE"/>
    <property type="match status" value="1"/>
</dbReference>
<evidence type="ECO:0000256" key="12">
    <source>
        <dbReference type="ARBA" id="ARBA00032493"/>
    </source>
</evidence>
<dbReference type="PRINTS" id="PR00368">
    <property type="entry name" value="FADPNR"/>
</dbReference>
<evidence type="ECO:0000256" key="13">
    <source>
        <dbReference type="ARBA" id="ARBA00032738"/>
    </source>
</evidence>
<keyword evidence="15" id="KW-0614">Plasmid</keyword>
<comment type="cofactor">
    <cofactor evidence="1">
        <name>FAD</name>
        <dbReference type="ChEBI" id="CHEBI:57692"/>
    </cofactor>
</comment>
<dbReference type="PANTHER" id="PTHR42802">
    <property type="entry name" value="MONOOXYGENASE"/>
    <property type="match status" value="1"/>
</dbReference>
<dbReference type="Proteomes" id="UP000269847">
    <property type="component" value="Plasmid p.1"/>
</dbReference>
<dbReference type="InterPro" id="IPR036188">
    <property type="entry name" value="FAD/NAD-bd_sf"/>
</dbReference>
<dbReference type="SUPFAM" id="SSF51905">
    <property type="entry name" value="FAD/NAD(P)-binding domain"/>
    <property type="match status" value="2"/>
</dbReference>
<sequence length="443" mass="51047">MDFLNEEIYDVIGIGFGPAGIALSVAMKDFEEGNPSDYLNLKCLFVEQAKDSTWMPEMLLPGTDIQHHYLRDLATPRNPRSRYTFPMYLKEKDRLFTFGQFSSNPGRIEWSDYVKWVADQVSENTLYRHKFLNVEPIVSSETKAVEMVQVSTQDLNTGAIKKFKARNIVLSTGRRKNIPEICKEFVGQRVFHSSGYKSHIKTVQEKQPTFAVIGSGQNAIEIVLDLAQRFPQSKITSIHRGMGFRLYDLGHFSNEVYFPYFADYFYSVPKQKKQYLFEKIKHTNYSAVDADVSRSLYWKIYEEGIQGINRIQVINNSELTTIAEKDKSFKLNVTDMYTQEKLQLDVDYIILCTGFYEEKFPNGLQSLSNYIELDEDEDLIISQNYEVKTSEKFTPKIYVNGLTERTHGISDAASFSMMAVKAGKIQESIQSQLKNTRILQEVE</sequence>
<evidence type="ECO:0000256" key="3">
    <source>
        <dbReference type="ARBA" id="ARBA00007588"/>
    </source>
</evidence>
<evidence type="ECO:0000256" key="4">
    <source>
        <dbReference type="ARBA" id="ARBA00013076"/>
    </source>
</evidence>
<dbReference type="EMBL" id="CP032614">
    <property type="protein sequence ID" value="AYF85454.1"/>
    <property type="molecule type" value="Genomic_DNA"/>
</dbReference>
<keyword evidence="9" id="KW-0560">Oxidoreductase</keyword>
<dbReference type="AlphaFoldDB" id="A0A9W3VI24"/>
<evidence type="ECO:0000256" key="10">
    <source>
        <dbReference type="ARBA" id="ARBA00029939"/>
    </source>
</evidence>
<protein>
    <recommendedName>
        <fullName evidence="5">L-lysine N6-monooxygenase MbtG</fullName>
        <ecNumber evidence="4">1.14.13.59</ecNumber>
    </recommendedName>
    <alternativeName>
        <fullName evidence="13">Lysine 6-N-hydroxylase</fullName>
    </alternativeName>
    <alternativeName>
        <fullName evidence="12">Lysine N6-hydroxylase</fullName>
    </alternativeName>
    <alternativeName>
        <fullName evidence="10">Lysine-N-oxygenase</fullName>
    </alternativeName>
    <alternativeName>
        <fullName evidence="11">Mycobactin synthase protein G</fullName>
    </alternativeName>
</protein>
<keyword evidence="7" id="KW-0274">FAD</keyword>
<dbReference type="GO" id="GO:0006879">
    <property type="term" value="P:intracellular iron ion homeostasis"/>
    <property type="evidence" value="ECO:0007669"/>
    <property type="project" value="TreeGrafter"/>
</dbReference>
<reference evidence="15 16" key="1">
    <citation type="submission" date="2018-09" db="EMBL/GenBank/DDBJ databases">
        <title>Complete genome of Bacillus thuringiensis strain QZL38.</title>
        <authorList>
            <person name="Song F."/>
        </authorList>
    </citation>
    <scope>NUCLEOTIDE SEQUENCE [LARGE SCALE GENOMIC DNA]</scope>
    <source>
        <strain evidence="15 16">QZL38</strain>
        <plasmid evidence="15 16">p.1</plasmid>
    </source>
</reference>
<comment type="pathway">
    <text evidence="2">Siderophore biosynthesis.</text>
</comment>
<evidence type="ECO:0000256" key="8">
    <source>
        <dbReference type="ARBA" id="ARBA00022857"/>
    </source>
</evidence>
<dbReference type="GO" id="GO:0047091">
    <property type="term" value="F:L-lysine 6-monooxygenase (NADPH) activity"/>
    <property type="evidence" value="ECO:0007669"/>
    <property type="project" value="UniProtKB-EC"/>
</dbReference>
<evidence type="ECO:0000256" key="1">
    <source>
        <dbReference type="ARBA" id="ARBA00001974"/>
    </source>
</evidence>
<evidence type="ECO:0000256" key="5">
    <source>
        <dbReference type="ARBA" id="ARBA00016406"/>
    </source>
</evidence>
<evidence type="ECO:0000256" key="9">
    <source>
        <dbReference type="ARBA" id="ARBA00023002"/>
    </source>
</evidence>
<evidence type="ECO:0000313" key="16">
    <source>
        <dbReference type="Proteomes" id="UP000269847"/>
    </source>
</evidence>
<gene>
    <name evidence="15" type="ORF">D7J84_31395</name>
</gene>
<comment type="catalytic activity">
    <reaction evidence="14">
        <text>L-lysine + NADPH + O2 = N(6)-hydroxy-L-lysine + NADP(+) + H2O</text>
        <dbReference type="Rhea" id="RHEA:23228"/>
        <dbReference type="ChEBI" id="CHEBI:15377"/>
        <dbReference type="ChEBI" id="CHEBI:15379"/>
        <dbReference type="ChEBI" id="CHEBI:32551"/>
        <dbReference type="ChEBI" id="CHEBI:57783"/>
        <dbReference type="ChEBI" id="CHEBI:57820"/>
        <dbReference type="ChEBI" id="CHEBI:58349"/>
        <dbReference type="EC" id="1.14.13.59"/>
    </reaction>
</comment>
<evidence type="ECO:0000256" key="14">
    <source>
        <dbReference type="ARBA" id="ARBA00048407"/>
    </source>
</evidence>
<dbReference type="EC" id="1.14.13.59" evidence="4"/>
<evidence type="ECO:0000256" key="6">
    <source>
        <dbReference type="ARBA" id="ARBA00022630"/>
    </source>
</evidence>
<keyword evidence="8" id="KW-0521">NADP</keyword>
<evidence type="ECO:0000256" key="2">
    <source>
        <dbReference type="ARBA" id="ARBA00004924"/>
    </source>
</evidence>
<proteinExistence type="inferred from homology"/>